<evidence type="ECO:0000313" key="13">
    <source>
        <dbReference type="EMBL" id="SBN38609.1"/>
    </source>
</evidence>
<dbReference type="HAMAP" id="MF_00315">
    <property type="entry name" value="DXP_synth"/>
    <property type="match status" value="1"/>
</dbReference>
<comment type="cofactor">
    <cofactor evidence="10">
        <name>thiamine diphosphate</name>
        <dbReference type="ChEBI" id="CHEBI:58937"/>
    </cofactor>
    <text evidence="10">Binds 1 thiamine pyrophosphate per subunit.</text>
</comment>
<comment type="function">
    <text evidence="10">Catalyzes the acyloin condensation reaction between C atoms 2 and 3 of pyruvate and glyceraldehyde 3-phosphate to yield 1-deoxy-D-xylulose-5-phosphate (DXP).</text>
</comment>
<dbReference type="NCBIfam" id="TIGR00204">
    <property type="entry name" value="dxs"/>
    <property type="match status" value="1"/>
</dbReference>
<gene>
    <name evidence="10" type="primary">dxs</name>
    <name evidence="13" type="ORF">PFR_JS10_966</name>
    <name evidence="14" type="ORF">PFR_JS23_993</name>
</gene>
<dbReference type="SMART" id="SM00861">
    <property type="entry name" value="Transket_pyr"/>
    <property type="match status" value="1"/>
</dbReference>
<dbReference type="GO" id="GO:0009228">
    <property type="term" value="P:thiamine biosynthetic process"/>
    <property type="evidence" value="ECO:0007669"/>
    <property type="project" value="UniProtKB-UniRule"/>
</dbReference>
<feature type="binding site" evidence="10">
    <location>
        <position position="158"/>
    </location>
    <ligand>
        <name>Mg(2+)</name>
        <dbReference type="ChEBI" id="CHEBI:18420"/>
    </ligand>
</feature>
<evidence type="ECO:0000256" key="4">
    <source>
        <dbReference type="ARBA" id="ARBA00022679"/>
    </source>
</evidence>
<dbReference type="GO" id="GO:0005829">
    <property type="term" value="C:cytosol"/>
    <property type="evidence" value="ECO:0007669"/>
    <property type="project" value="TreeGrafter"/>
</dbReference>
<dbReference type="Gene3D" id="3.40.50.920">
    <property type="match status" value="1"/>
</dbReference>
<organism evidence="14 15">
    <name type="scientific">Propionibacterium freudenreichii</name>
    <dbReference type="NCBI Taxonomy" id="1744"/>
    <lineage>
        <taxon>Bacteria</taxon>
        <taxon>Bacillati</taxon>
        <taxon>Actinomycetota</taxon>
        <taxon>Actinomycetes</taxon>
        <taxon>Propionibacteriales</taxon>
        <taxon>Propionibacteriaceae</taxon>
        <taxon>Propionibacterium</taxon>
    </lineage>
</organism>
<evidence type="ECO:0000313" key="15">
    <source>
        <dbReference type="Proteomes" id="UP000250080"/>
    </source>
</evidence>
<keyword evidence="5 10" id="KW-0479">Metal-binding</keyword>
<protein>
    <recommendedName>
        <fullName evidence="10">1-deoxy-D-xylulose-5-phosphate synthase</fullName>
        <ecNumber evidence="10">2.2.1.7</ecNumber>
    </recommendedName>
    <alternativeName>
        <fullName evidence="10">1-deoxyxylulose-5-phosphate synthase</fullName>
        <shortName evidence="10">DXP synthase</shortName>
        <shortName evidence="10">DXPS</shortName>
    </alternativeName>
</protein>
<dbReference type="Proteomes" id="UP000250080">
    <property type="component" value="Chromosome I"/>
</dbReference>
<evidence type="ECO:0000256" key="2">
    <source>
        <dbReference type="ARBA" id="ARBA00011081"/>
    </source>
</evidence>
<dbReference type="CDD" id="cd07033">
    <property type="entry name" value="TPP_PYR_DXS_TK_like"/>
    <property type="match status" value="1"/>
</dbReference>
<dbReference type="Pfam" id="PF13292">
    <property type="entry name" value="DXP_synthase_N"/>
    <property type="match status" value="1"/>
</dbReference>
<reference evidence="13" key="1">
    <citation type="submission" date="2016-05" db="EMBL/GenBank/DDBJ databases">
        <authorList>
            <person name="Lavstsen T."/>
            <person name="Jespersen J.S."/>
        </authorList>
    </citation>
    <scope>NUCLEOTIDE SEQUENCE</scope>
    <source>
        <strain evidence="13">PFRJS10</strain>
    </source>
</reference>
<dbReference type="EC" id="2.2.1.7" evidence="10"/>
<feature type="binding site" evidence="10">
    <location>
        <position position="85"/>
    </location>
    <ligand>
        <name>thiamine diphosphate</name>
        <dbReference type="ChEBI" id="CHEBI:58937"/>
    </ligand>
</feature>
<dbReference type="GO" id="GO:0016114">
    <property type="term" value="P:terpenoid biosynthetic process"/>
    <property type="evidence" value="ECO:0007669"/>
    <property type="project" value="UniProtKB-UniRule"/>
</dbReference>
<dbReference type="InterPro" id="IPR020826">
    <property type="entry name" value="Transketolase_BS"/>
</dbReference>
<evidence type="ECO:0000256" key="9">
    <source>
        <dbReference type="ARBA" id="ARBA00023229"/>
    </source>
</evidence>
<dbReference type="Pfam" id="PF02780">
    <property type="entry name" value="Transketolase_C"/>
    <property type="match status" value="1"/>
</dbReference>
<dbReference type="NCBIfam" id="NF003933">
    <property type="entry name" value="PRK05444.2-2"/>
    <property type="match status" value="1"/>
</dbReference>
<keyword evidence="6 10" id="KW-0460">Magnesium</keyword>
<dbReference type="PROSITE" id="PS00801">
    <property type="entry name" value="TRANSKETOLASE_1"/>
    <property type="match status" value="1"/>
</dbReference>
<dbReference type="Pfam" id="PF02779">
    <property type="entry name" value="Transket_pyr"/>
    <property type="match status" value="1"/>
</dbReference>
<evidence type="ECO:0000256" key="3">
    <source>
        <dbReference type="ARBA" id="ARBA00011738"/>
    </source>
</evidence>
<dbReference type="InterPro" id="IPR005475">
    <property type="entry name" value="Transketolase-like_Pyr-bd"/>
</dbReference>
<feature type="binding site" evidence="10">
    <location>
        <begin position="159"/>
        <end position="160"/>
    </location>
    <ligand>
        <name>thiamine diphosphate</name>
        <dbReference type="ChEBI" id="CHEBI:58937"/>
    </ligand>
</feature>
<dbReference type="GO" id="GO:0030976">
    <property type="term" value="F:thiamine pyrophosphate binding"/>
    <property type="evidence" value="ECO:0007669"/>
    <property type="project" value="UniProtKB-UniRule"/>
</dbReference>
<keyword evidence="4 10" id="KW-0808">Transferase</keyword>
<evidence type="ECO:0000256" key="6">
    <source>
        <dbReference type="ARBA" id="ARBA00022842"/>
    </source>
</evidence>
<dbReference type="SUPFAM" id="SSF52922">
    <property type="entry name" value="TK C-terminal domain-like"/>
    <property type="match status" value="1"/>
</dbReference>
<accession>A0A2C8AZI1</accession>
<keyword evidence="8 10" id="KW-0786">Thiamine pyrophosphate</keyword>
<dbReference type="PROSITE" id="PS00802">
    <property type="entry name" value="TRANSKETOLASE_2"/>
    <property type="match status" value="1"/>
</dbReference>
<dbReference type="Gene3D" id="3.40.50.970">
    <property type="match status" value="2"/>
</dbReference>
<feature type="binding site" evidence="10">
    <location>
        <position position="188"/>
    </location>
    <ligand>
        <name>thiamine diphosphate</name>
        <dbReference type="ChEBI" id="CHEBI:58937"/>
    </ligand>
</feature>
<sequence length="671" mass="72080">MDAASPSPRMAGMGLLDGISEPADLRKLSHKELVQLAKEIRQFLITNVARTGGHLGPNLGVVELTMAIHLVFDSPRDPIVFDTGHQSYVHKILTGRAGGFPGLRQRGGLSGYPSRAESEHDWMENSHASTGLSWGEGMAKAFRLRGETDRTVVTIVGDGALTGGMTWEALNNIAVESDLPMVIVVNDNGRSYAPTVGGLSKQLSGLRTDPRYEKTLDVIKLAVNKAPLFGKQAYELLHGLKIGLKDVLAPQGLFSDLGLKYIGPVDGHDLQALTTALRQAKGFGGPVIVHAITVKGKGFPFAEHHERDRFHAIGRINEFTGEPLTPSVQATWTDAFGQEMVDLGETHPEVVAITAAMLHPVGLGRFAAAYPDRVFDVGIAEQHAVASAAGMARAGLHPVFAVYSTFLNRAFDQLLLDVGMHHMGVTFVLDRAGVTGPDGPSHDGVWDTSLTGIVPGLRLAAPRDAERLHDALHEALEVNDAPTVIRYSKDKLPDPIPAERHVGGVDVLRHAERHDVLVIGYGQMAGTALQVADRLTKQGLGVSVIDPLWALPVPPALVRLAADYSLVVTIEDGMVVGGLGSRVELALDAEGVDVPVREFGIPQEFLPMATRAELMEQLGLTPRQIARDVTELAMSVMPHVEFDLDDLDDLGTQDADPAGHARPGKPVRRRS</sequence>
<comment type="pathway">
    <text evidence="1 10">Metabolic intermediate biosynthesis; 1-deoxy-D-xylulose 5-phosphate biosynthesis; 1-deoxy-D-xylulose 5-phosphate from D-glyceraldehyde 3-phosphate and pyruvate: step 1/1.</text>
</comment>
<name>A0A2C8AZI1_9ACTN</name>
<evidence type="ECO:0000256" key="5">
    <source>
        <dbReference type="ARBA" id="ARBA00022723"/>
    </source>
</evidence>
<evidence type="ECO:0000256" key="1">
    <source>
        <dbReference type="ARBA" id="ARBA00004980"/>
    </source>
</evidence>
<dbReference type="GO" id="GO:0019288">
    <property type="term" value="P:isopentenyl diphosphate biosynthetic process, methylerythritol 4-phosphate pathway"/>
    <property type="evidence" value="ECO:0007669"/>
    <property type="project" value="TreeGrafter"/>
</dbReference>
<proteinExistence type="inferred from homology"/>
<dbReference type="AlphaFoldDB" id="A0A2C8AZI1"/>
<comment type="catalytic activity">
    <reaction evidence="10">
        <text>D-glyceraldehyde 3-phosphate + pyruvate + H(+) = 1-deoxy-D-xylulose 5-phosphate + CO2</text>
        <dbReference type="Rhea" id="RHEA:12605"/>
        <dbReference type="ChEBI" id="CHEBI:15361"/>
        <dbReference type="ChEBI" id="CHEBI:15378"/>
        <dbReference type="ChEBI" id="CHEBI:16526"/>
        <dbReference type="ChEBI" id="CHEBI:57792"/>
        <dbReference type="ChEBI" id="CHEBI:59776"/>
        <dbReference type="EC" id="2.2.1.7"/>
    </reaction>
</comment>
<keyword evidence="9 10" id="KW-0414">Isoprene biosynthesis</keyword>
<evidence type="ECO:0000256" key="11">
    <source>
        <dbReference type="SAM" id="MobiDB-lite"/>
    </source>
</evidence>
<dbReference type="EMBL" id="LT576035">
    <property type="protein sequence ID" value="SBN38609.1"/>
    <property type="molecule type" value="Genomic_DNA"/>
</dbReference>
<feature type="compositionally biased region" description="Basic residues" evidence="11">
    <location>
        <begin position="662"/>
        <end position="671"/>
    </location>
</feature>
<feature type="binding site" evidence="10">
    <location>
        <position position="188"/>
    </location>
    <ligand>
        <name>Mg(2+)</name>
        <dbReference type="ChEBI" id="CHEBI:18420"/>
    </ligand>
</feature>
<dbReference type="GO" id="GO:0000287">
    <property type="term" value="F:magnesium ion binding"/>
    <property type="evidence" value="ECO:0007669"/>
    <property type="project" value="UniProtKB-UniRule"/>
</dbReference>
<dbReference type="SUPFAM" id="SSF52518">
    <property type="entry name" value="Thiamin diphosphate-binding fold (THDP-binding)"/>
    <property type="match status" value="2"/>
</dbReference>
<dbReference type="InterPro" id="IPR009014">
    <property type="entry name" value="Transketo_C/PFOR_II"/>
</dbReference>
<evidence type="ECO:0000259" key="12">
    <source>
        <dbReference type="SMART" id="SM00861"/>
    </source>
</evidence>
<dbReference type="GO" id="GO:0008661">
    <property type="term" value="F:1-deoxy-D-xylulose-5-phosphate synthase activity"/>
    <property type="evidence" value="ECO:0007669"/>
    <property type="project" value="UniProtKB-UniRule"/>
</dbReference>
<evidence type="ECO:0000256" key="10">
    <source>
        <dbReference type="HAMAP-Rule" id="MF_00315"/>
    </source>
</evidence>
<evidence type="ECO:0000256" key="8">
    <source>
        <dbReference type="ARBA" id="ARBA00023052"/>
    </source>
</evidence>
<feature type="binding site" evidence="10">
    <location>
        <position position="299"/>
    </location>
    <ligand>
        <name>thiamine diphosphate</name>
        <dbReference type="ChEBI" id="CHEBI:58937"/>
    </ligand>
</feature>
<feature type="domain" description="Transketolase-like pyrimidine-binding" evidence="12">
    <location>
        <begin position="330"/>
        <end position="494"/>
    </location>
</feature>
<comment type="similarity">
    <text evidence="2 10">Belongs to the transketolase family. DXPS subfamily.</text>
</comment>
<dbReference type="InterPro" id="IPR049557">
    <property type="entry name" value="Transketolase_CS"/>
</dbReference>
<dbReference type="PANTHER" id="PTHR43322:SF5">
    <property type="entry name" value="1-DEOXY-D-XYLULOSE-5-PHOSPHATE SYNTHASE, CHLOROPLASTIC"/>
    <property type="match status" value="1"/>
</dbReference>
<dbReference type="InterPro" id="IPR029061">
    <property type="entry name" value="THDP-binding"/>
</dbReference>
<dbReference type="InterPro" id="IPR033248">
    <property type="entry name" value="Transketolase_C"/>
</dbReference>
<dbReference type="InterPro" id="IPR005477">
    <property type="entry name" value="Dxylulose-5-P_synthase"/>
</dbReference>
<evidence type="ECO:0000313" key="14">
    <source>
        <dbReference type="EMBL" id="SCQ78092.1"/>
    </source>
</evidence>
<feature type="binding site" evidence="10">
    <location>
        <position position="381"/>
    </location>
    <ligand>
        <name>thiamine diphosphate</name>
        <dbReference type="ChEBI" id="CHEBI:58937"/>
    </ligand>
</feature>
<dbReference type="UniPathway" id="UPA00064">
    <property type="reaction ID" value="UER00091"/>
</dbReference>
<reference evidence="14 15" key="2">
    <citation type="submission" date="2016-09" db="EMBL/GenBank/DDBJ databases">
        <authorList>
            <person name="Laine KS P."/>
        </authorList>
    </citation>
    <scope>NUCLEOTIDE SEQUENCE [LARGE SCALE GENOMIC DNA]</scope>
    <source>
        <strain evidence="14">PFRJS-23</strain>
    </source>
</reference>
<keyword evidence="7 10" id="KW-0784">Thiamine biosynthesis</keyword>
<comment type="cofactor">
    <cofactor evidence="10">
        <name>Mg(2+)</name>
        <dbReference type="ChEBI" id="CHEBI:18420"/>
    </cofactor>
    <text evidence="10">Binds 1 Mg(2+) ion per subunit.</text>
</comment>
<feature type="region of interest" description="Disordered" evidence="11">
    <location>
        <begin position="647"/>
        <end position="671"/>
    </location>
</feature>
<evidence type="ECO:0000256" key="7">
    <source>
        <dbReference type="ARBA" id="ARBA00022977"/>
    </source>
</evidence>
<comment type="subunit">
    <text evidence="3 10">Homodimer.</text>
</comment>
<feature type="binding site" evidence="10">
    <location>
        <begin position="126"/>
        <end position="128"/>
    </location>
    <ligand>
        <name>thiamine diphosphate</name>
        <dbReference type="ChEBI" id="CHEBI:58937"/>
    </ligand>
</feature>
<dbReference type="CDD" id="cd02007">
    <property type="entry name" value="TPP_DXS"/>
    <property type="match status" value="1"/>
</dbReference>
<dbReference type="EMBL" id="LT618793">
    <property type="protein sequence ID" value="SCQ78092.1"/>
    <property type="molecule type" value="Genomic_DNA"/>
</dbReference>
<dbReference type="PANTHER" id="PTHR43322">
    <property type="entry name" value="1-D-DEOXYXYLULOSE 5-PHOSPHATE SYNTHASE-RELATED"/>
    <property type="match status" value="1"/>
</dbReference>